<organism evidence="3 4">
    <name type="scientific">Chaetoceros tenuissimus</name>
    <dbReference type="NCBI Taxonomy" id="426638"/>
    <lineage>
        <taxon>Eukaryota</taxon>
        <taxon>Sar</taxon>
        <taxon>Stramenopiles</taxon>
        <taxon>Ochrophyta</taxon>
        <taxon>Bacillariophyta</taxon>
        <taxon>Coscinodiscophyceae</taxon>
        <taxon>Chaetocerotophycidae</taxon>
        <taxon>Chaetocerotales</taxon>
        <taxon>Chaetocerotaceae</taxon>
        <taxon>Chaetoceros</taxon>
    </lineage>
</organism>
<feature type="region of interest" description="Disordered" evidence="2">
    <location>
        <begin position="254"/>
        <end position="288"/>
    </location>
</feature>
<comment type="caution">
    <text evidence="3">The sequence shown here is derived from an EMBL/GenBank/DDBJ whole genome shotgun (WGS) entry which is preliminary data.</text>
</comment>
<feature type="compositionally biased region" description="Polar residues" evidence="2">
    <location>
        <begin position="269"/>
        <end position="279"/>
    </location>
</feature>
<dbReference type="InterPro" id="IPR036339">
    <property type="entry name" value="PUB-like_dom_sf"/>
</dbReference>
<feature type="compositionally biased region" description="Low complexity" evidence="2">
    <location>
        <begin position="254"/>
        <end position="268"/>
    </location>
</feature>
<keyword evidence="4" id="KW-1185">Reference proteome</keyword>
<dbReference type="InterPro" id="IPR036034">
    <property type="entry name" value="PDZ_sf"/>
</dbReference>
<dbReference type="AlphaFoldDB" id="A0AAD3CKR2"/>
<evidence type="ECO:0000256" key="1">
    <source>
        <dbReference type="SAM" id="Coils"/>
    </source>
</evidence>
<dbReference type="EMBL" id="BLLK01000023">
    <property type="protein sequence ID" value="GFH47726.1"/>
    <property type="molecule type" value="Genomic_DNA"/>
</dbReference>
<dbReference type="Proteomes" id="UP001054902">
    <property type="component" value="Unassembled WGS sequence"/>
</dbReference>
<feature type="compositionally biased region" description="Gly residues" evidence="2">
    <location>
        <begin position="39"/>
        <end position="49"/>
    </location>
</feature>
<feature type="coiled-coil region" evidence="1">
    <location>
        <begin position="172"/>
        <end position="203"/>
    </location>
</feature>
<evidence type="ECO:0000256" key="2">
    <source>
        <dbReference type="SAM" id="MobiDB-lite"/>
    </source>
</evidence>
<gene>
    <name evidence="3" type="ORF">CTEN210_04201</name>
</gene>
<sequence>MKGFFDKLNNNKKNEKEKPKNPFSAIQSHFEEKKQRNNRGGGKSLGGSKPGSIIPKIIVEQGSIGVTLENTKEGSAIVASVGKGSQAASIGLQRGDIICFSGSNGESEIPYKLFLEMVKSSQRPLEFEIRRIELKHQNSVGGGRADAEAKRQAVIAAAEARDKSNKIKKKPISKARDLTAEQKKKIEEQREALAKKNETYMSNTPLSAEAQKAVELAKKDEQKHVEKLGYNPYETMKGTGTQASTAVTNINHGSIQSSKAESMKSSSSNGPSTGAKTAPSSSSAFQQQSIHPEFDDAFTAIITTQTDQASIQKSLRIMRKLIHNAIQPNQSLDKKKVRISNPNKHIDAAINQMHGAVDIMMSVGFVLLDHEEDGETYLMFTSDEAEGWVHKALEQMEAYENTL</sequence>
<reference evidence="3 4" key="1">
    <citation type="journal article" date="2021" name="Sci. Rep.">
        <title>The genome of the diatom Chaetoceros tenuissimus carries an ancient integrated fragment of an extant virus.</title>
        <authorList>
            <person name="Hongo Y."/>
            <person name="Kimura K."/>
            <person name="Takaki Y."/>
            <person name="Yoshida Y."/>
            <person name="Baba S."/>
            <person name="Kobayashi G."/>
            <person name="Nagasaki K."/>
            <person name="Hano T."/>
            <person name="Tomaru Y."/>
        </authorList>
    </citation>
    <scope>NUCLEOTIDE SEQUENCE [LARGE SCALE GENOMIC DNA]</scope>
    <source>
        <strain evidence="3 4">NIES-3715</strain>
    </source>
</reference>
<accession>A0AAD3CKR2</accession>
<keyword evidence="1" id="KW-0175">Coiled coil</keyword>
<evidence type="ECO:0008006" key="5">
    <source>
        <dbReference type="Google" id="ProtNLM"/>
    </source>
</evidence>
<evidence type="ECO:0000313" key="3">
    <source>
        <dbReference type="EMBL" id="GFH47726.1"/>
    </source>
</evidence>
<protein>
    <recommendedName>
        <fullName evidence="5">PDZ domain-containing protein</fullName>
    </recommendedName>
</protein>
<name>A0AAD3CKR2_9STRA</name>
<feature type="region of interest" description="Disordered" evidence="2">
    <location>
        <begin position="1"/>
        <end position="50"/>
    </location>
</feature>
<proteinExistence type="predicted"/>
<dbReference type="SUPFAM" id="SSF50156">
    <property type="entry name" value="PDZ domain-like"/>
    <property type="match status" value="1"/>
</dbReference>
<dbReference type="CDD" id="cd09212">
    <property type="entry name" value="PUB"/>
    <property type="match status" value="1"/>
</dbReference>
<dbReference type="Gene3D" id="1.20.58.2190">
    <property type="match status" value="1"/>
</dbReference>
<evidence type="ECO:0000313" key="4">
    <source>
        <dbReference type="Proteomes" id="UP001054902"/>
    </source>
</evidence>
<dbReference type="SUPFAM" id="SSF143503">
    <property type="entry name" value="PUG domain-like"/>
    <property type="match status" value="1"/>
</dbReference>